<dbReference type="RefSeq" id="WP_141640584.1">
    <property type="nucleotide sequence ID" value="NZ_VIFM01000004.1"/>
</dbReference>
<dbReference type="AlphaFoldDB" id="A0A540X8X9"/>
<organism evidence="1 2">
    <name type="scientific">Myxococcus llanfairpwllgwyngyllgogerychwyrndrobwllllantysiliogogogochensis</name>
    <dbReference type="NCBI Taxonomy" id="2590453"/>
    <lineage>
        <taxon>Bacteria</taxon>
        <taxon>Pseudomonadati</taxon>
        <taxon>Myxococcota</taxon>
        <taxon>Myxococcia</taxon>
        <taxon>Myxococcales</taxon>
        <taxon>Cystobacterineae</taxon>
        <taxon>Myxococcaceae</taxon>
        <taxon>Myxococcus</taxon>
    </lineage>
</organism>
<gene>
    <name evidence="1" type="ORF">FJV41_01540</name>
</gene>
<evidence type="ECO:0000313" key="2">
    <source>
        <dbReference type="Proteomes" id="UP000315369"/>
    </source>
</evidence>
<dbReference type="EMBL" id="VIFM01000004">
    <property type="protein sequence ID" value="TQF17680.1"/>
    <property type="molecule type" value="Genomic_DNA"/>
</dbReference>
<keyword evidence="2" id="KW-1185">Reference proteome</keyword>
<sequence>MAGNADHFERALAAKRVNTRTVMALTTAVRAGEAAMLRSDETAYKAAHEQTLKALRALSPEELRAVESITTSMQVR</sequence>
<name>A0A540X8X9_9BACT</name>
<protein>
    <submittedName>
        <fullName evidence="1">Uncharacterized protein</fullName>
    </submittedName>
</protein>
<comment type="caution">
    <text evidence="1">The sequence shown here is derived from an EMBL/GenBank/DDBJ whole genome shotgun (WGS) entry which is preliminary data.</text>
</comment>
<evidence type="ECO:0000313" key="1">
    <source>
        <dbReference type="EMBL" id="TQF17680.1"/>
    </source>
</evidence>
<dbReference type="Proteomes" id="UP000315369">
    <property type="component" value="Unassembled WGS sequence"/>
</dbReference>
<accession>A0A540X8X9</accession>
<reference evidence="1 2" key="1">
    <citation type="submission" date="2019-06" db="EMBL/GenBank/DDBJ databases">
        <authorList>
            <person name="Livingstone P."/>
            <person name="Whitworth D."/>
        </authorList>
    </citation>
    <scope>NUCLEOTIDE SEQUENCE [LARGE SCALE GENOMIC DNA]</scope>
    <source>
        <strain evidence="1 2">AM401</strain>
    </source>
</reference>
<proteinExistence type="predicted"/>